<dbReference type="SUPFAM" id="SSF51445">
    <property type="entry name" value="(Trans)glycosidases"/>
    <property type="match status" value="1"/>
</dbReference>
<organism evidence="6 7">
    <name type="scientific">Allofrancisella guangzhouensis</name>
    <dbReference type="NCBI Taxonomy" id="594679"/>
    <lineage>
        <taxon>Bacteria</taxon>
        <taxon>Pseudomonadati</taxon>
        <taxon>Pseudomonadota</taxon>
        <taxon>Gammaproteobacteria</taxon>
        <taxon>Thiotrichales</taxon>
        <taxon>Francisellaceae</taxon>
        <taxon>Allofrancisella</taxon>
    </lineage>
</organism>
<feature type="domain" description="GH18" evidence="5">
    <location>
        <begin position="510"/>
        <end position="848"/>
    </location>
</feature>
<evidence type="ECO:0000259" key="5">
    <source>
        <dbReference type="PROSITE" id="PS51910"/>
    </source>
</evidence>
<dbReference type="AlphaFoldDB" id="A0A0A8E4P9"/>
<proteinExistence type="predicted"/>
<dbReference type="PROSITE" id="PS51910">
    <property type="entry name" value="GH18_2"/>
    <property type="match status" value="1"/>
</dbReference>
<accession>A0A0A8E4P9</accession>
<name>A0A0A8E4P9_9GAMM</name>
<dbReference type="InterPro" id="IPR001223">
    <property type="entry name" value="Glyco_hydro18_cat"/>
</dbReference>
<dbReference type="PANTHER" id="PTHR34823:SF1">
    <property type="entry name" value="CHITIN-BINDING TYPE-4 DOMAIN-CONTAINING PROTEIN"/>
    <property type="match status" value="1"/>
</dbReference>
<evidence type="ECO:0000256" key="3">
    <source>
        <dbReference type="RuleBase" id="RU000489"/>
    </source>
</evidence>
<dbReference type="HOGENOM" id="CLU_019880_0_0_6"/>
<feature type="signal peptide" evidence="4">
    <location>
        <begin position="1"/>
        <end position="22"/>
    </location>
</feature>
<protein>
    <recommendedName>
        <fullName evidence="5">GH18 domain-containing protein</fullName>
    </recommendedName>
</protein>
<dbReference type="CDD" id="cd12215">
    <property type="entry name" value="ChiC_BD"/>
    <property type="match status" value="1"/>
</dbReference>
<keyword evidence="1 3" id="KW-0378">Hydrolase</keyword>
<evidence type="ECO:0000313" key="6">
    <source>
        <dbReference type="EMBL" id="AJC49205.1"/>
    </source>
</evidence>
<dbReference type="InterPro" id="IPR017853">
    <property type="entry name" value="GH"/>
</dbReference>
<dbReference type="Proteomes" id="UP000031104">
    <property type="component" value="Chromosome"/>
</dbReference>
<keyword evidence="4" id="KW-0732">Signal</keyword>
<dbReference type="GO" id="GO:0005975">
    <property type="term" value="P:carbohydrate metabolic process"/>
    <property type="evidence" value="ECO:0007669"/>
    <property type="project" value="InterPro"/>
</dbReference>
<dbReference type="Gene3D" id="3.20.20.80">
    <property type="entry name" value="Glycosidases"/>
    <property type="match status" value="1"/>
</dbReference>
<dbReference type="GO" id="GO:0004553">
    <property type="term" value="F:hydrolase activity, hydrolyzing O-glycosyl compounds"/>
    <property type="evidence" value="ECO:0007669"/>
    <property type="project" value="InterPro"/>
</dbReference>
<dbReference type="SMART" id="SM00495">
    <property type="entry name" value="ChtBD3"/>
    <property type="match status" value="2"/>
</dbReference>
<dbReference type="GO" id="GO:0030246">
    <property type="term" value="F:carbohydrate binding"/>
    <property type="evidence" value="ECO:0007669"/>
    <property type="project" value="InterPro"/>
</dbReference>
<dbReference type="STRING" id="594679.SD28_05945"/>
<dbReference type="OrthoDB" id="315328at2"/>
<evidence type="ECO:0000313" key="7">
    <source>
        <dbReference type="Proteomes" id="UP000031104"/>
    </source>
</evidence>
<dbReference type="EMBL" id="CP010427">
    <property type="protein sequence ID" value="AJC49205.1"/>
    <property type="molecule type" value="Genomic_DNA"/>
</dbReference>
<dbReference type="InterPro" id="IPR003610">
    <property type="entry name" value="CBM5/12"/>
</dbReference>
<dbReference type="InterPro" id="IPR001579">
    <property type="entry name" value="Glyco_hydro_18_chit_AS"/>
</dbReference>
<gene>
    <name evidence="6" type="ORF">SD28_05945</name>
</gene>
<evidence type="ECO:0000256" key="2">
    <source>
        <dbReference type="ARBA" id="ARBA00023295"/>
    </source>
</evidence>
<evidence type="ECO:0000256" key="4">
    <source>
        <dbReference type="SAM" id="SignalP"/>
    </source>
</evidence>
<dbReference type="Pfam" id="PF00704">
    <property type="entry name" value="Glyco_hydro_18"/>
    <property type="match status" value="1"/>
</dbReference>
<dbReference type="Gene3D" id="2.10.10.20">
    <property type="entry name" value="Carbohydrate-binding module superfamily 5/12"/>
    <property type="match status" value="1"/>
</dbReference>
<reference evidence="6 7" key="1">
    <citation type="submission" date="2014-12" db="EMBL/GenBank/DDBJ databases">
        <title>Complete genome sequence of Francisella guanzhouensis strain 08HL01032 isolated from air-conditioning system in China.</title>
        <authorList>
            <person name="Svensson D."/>
            <person name="Ohrman C."/>
            <person name="Backman S."/>
            <person name="Karlsson E."/>
            <person name="Nilsson E."/>
            <person name="Bystrom M."/>
            <person name="Larkeryd A."/>
            <person name="Stenberg P."/>
            <person name="Scholtz H.C."/>
            <person name="Forsman M."/>
            <person name="Sjodin A."/>
        </authorList>
    </citation>
    <scope>NUCLEOTIDE SEQUENCE [LARGE SCALE GENOMIC DNA]</scope>
    <source>
        <strain evidence="6 7">08HL01032</strain>
    </source>
</reference>
<dbReference type="SUPFAM" id="SSF51055">
    <property type="entry name" value="Carbohydrate binding domain"/>
    <property type="match status" value="1"/>
</dbReference>
<dbReference type="KEGG" id="fgu:SD28_05945"/>
<dbReference type="GO" id="GO:0005576">
    <property type="term" value="C:extracellular region"/>
    <property type="evidence" value="ECO:0007669"/>
    <property type="project" value="InterPro"/>
</dbReference>
<dbReference type="InterPro" id="IPR051024">
    <property type="entry name" value="GlcNAc_Chitin_IntDeg"/>
</dbReference>
<dbReference type="PROSITE" id="PS01095">
    <property type="entry name" value="GH18_1"/>
    <property type="match status" value="1"/>
</dbReference>
<dbReference type="RefSeq" id="WP_039125042.1">
    <property type="nucleotide sequence ID" value="NZ_CP010427.1"/>
</dbReference>
<dbReference type="InterPro" id="IPR036573">
    <property type="entry name" value="CBM_sf_5/12"/>
</dbReference>
<evidence type="ECO:0000256" key="1">
    <source>
        <dbReference type="ARBA" id="ARBA00022801"/>
    </source>
</evidence>
<keyword evidence="7" id="KW-1185">Reference proteome</keyword>
<dbReference type="PANTHER" id="PTHR34823">
    <property type="entry name" value="GLCNAC-BINDING PROTEIN A"/>
    <property type="match status" value="1"/>
</dbReference>
<feature type="chain" id="PRO_5002051480" description="GH18 domain-containing protein" evidence="4">
    <location>
        <begin position="23"/>
        <end position="848"/>
    </location>
</feature>
<dbReference type="Pfam" id="PF02839">
    <property type="entry name" value="CBM_5_12"/>
    <property type="match status" value="1"/>
</dbReference>
<sequence length="848" mass="91240">MDIKRKLVSVVTLTLMGSSAFAAEAWSTSNLSSYSAGTIVTDEGKTYKCKPWPQSGWCKIAAYKPAGTYGADAWDETGPGPSPTPSEQVTASVSINGELPTTAEVDFVSSKGTFAVSNGKVTLEYPKDASETYTVKLKNDEGTISPSTVTVSAATTTIALTYTAKPAPEPTPGIKAWDPSAIYNGGDQVTYNGSIYEAKYWTQGNNPETSGEWGPWKLIGEDPAQEMATLDFTIPTKPSFITSDEKPSISIFNENDVKVAEIKNAAWGSKAKIDVPAGKLKVQVASIGTSQGIATPNSFSIAKDETKNISINYKQAQVGSINLTASADNNAVKSTTYTIKNSTGDVVSQGEVNFTSATVIDNLLASDEGLKYTISAKSFTYNGYSYEAQPIVVTVTTGNSADAQLNFTTTKIASVRVIVTVSDMPNDKETTLHFTSNSGSSQLLKVADNGVYTEELPKDGDTWNITADNISGYKANINPNSFVADQDSLNVTIKYSEAPTSEWPDRVIVGYVRGYYAEWYSQPDTTNEMITEAMKNGYNVIVYAFAGQDFHGIVPGTNPVRRVDLDGPGYVDFTPEMLARIPAQQEIIHDNGGISLLSIGGGVNYFTPDMTGANAAITGKAMGKFLAENGYDGLDVDVEHPTNGAQVEENFINYINAMKAEYKSITGKDAFLTAAPQITGWTNEQGGGGTAKFAEPMYTQEFMDDAQFDAVFIQTYNQYGGANFGGKKGYDVGFLSMTFNLLSPETRDKMPGITKDAFYVPKETKIVLGVPDYKDPSVTEDAYIHGACLADASCSGVGLYNPADITKDITDGDLEKYNQYGGVMTWILNSDSYQGWTWVDGVKDVAYN</sequence>
<keyword evidence="2 3" id="KW-0326">Glycosidase</keyword>